<protein>
    <recommendedName>
        <fullName evidence="1">PH domain-containing protein</fullName>
    </recommendedName>
</protein>
<dbReference type="EMBL" id="CANTFL010000233">
    <property type="protein sequence ID" value="CAI5719379.1"/>
    <property type="molecule type" value="Genomic_DNA"/>
</dbReference>
<organism evidence="2 3">
    <name type="scientific">Hyaloperonospora brassicae</name>
    <name type="common">Brassica downy mildew</name>
    <name type="synonym">Peronospora brassicae</name>
    <dbReference type="NCBI Taxonomy" id="162125"/>
    <lineage>
        <taxon>Eukaryota</taxon>
        <taxon>Sar</taxon>
        <taxon>Stramenopiles</taxon>
        <taxon>Oomycota</taxon>
        <taxon>Peronosporomycetes</taxon>
        <taxon>Peronosporales</taxon>
        <taxon>Peronosporaceae</taxon>
        <taxon>Hyaloperonospora</taxon>
    </lineage>
</organism>
<accession>A0AAV0TCE4</accession>
<dbReference type="PROSITE" id="PS50003">
    <property type="entry name" value="PH_DOMAIN"/>
    <property type="match status" value="1"/>
</dbReference>
<evidence type="ECO:0000313" key="3">
    <source>
        <dbReference type="Proteomes" id="UP001162031"/>
    </source>
</evidence>
<evidence type="ECO:0000313" key="2">
    <source>
        <dbReference type="EMBL" id="CAI5719379.1"/>
    </source>
</evidence>
<dbReference type="InterPro" id="IPR001849">
    <property type="entry name" value="PH_domain"/>
</dbReference>
<comment type="caution">
    <text evidence="2">The sequence shown here is derived from an EMBL/GenBank/DDBJ whole genome shotgun (WGS) entry which is preliminary data.</text>
</comment>
<feature type="domain" description="PH" evidence="1">
    <location>
        <begin position="162"/>
        <end position="275"/>
    </location>
</feature>
<dbReference type="InterPro" id="IPR011993">
    <property type="entry name" value="PH-like_dom_sf"/>
</dbReference>
<dbReference type="SUPFAM" id="SSF50729">
    <property type="entry name" value="PH domain-like"/>
    <property type="match status" value="1"/>
</dbReference>
<sequence>MRVTRETHSLEWDSRQRASRCSHFRKWFDSSTSANSQRADLSLEHRTPQQQMDIWLALCVARRPAGVPMSPLRSSSLKKAPSPLAVKWSAYIGAMGLKDTSRDARRRVQFAADDAEHYDAVEWTEDEKTLCFYSAEELDEMETLSKQHVHRGVRFTDQPEDTVLEQGFLSVPVNAPFFQSRRYYCLLRGHRLQLFSSAVHAAKSSGRKEQLTVLRVQDCQTLSMRKKFALFGAQLPPQIGLMFYVIKANGERVLLIADAKSAKRNWVHALSRLTYIGEGESVANTSAPRSRSSSAPMPPLAILSPVLEADSEEEVYGDRTAVGPVKVERRSSCTALC</sequence>
<dbReference type="SMART" id="SM00233">
    <property type="entry name" value="PH"/>
    <property type="match status" value="1"/>
</dbReference>
<dbReference type="CDD" id="cd00821">
    <property type="entry name" value="PH"/>
    <property type="match status" value="1"/>
</dbReference>
<evidence type="ECO:0000259" key="1">
    <source>
        <dbReference type="PROSITE" id="PS50003"/>
    </source>
</evidence>
<name>A0AAV0TCE4_HYABA</name>
<dbReference type="AlphaFoldDB" id="A0AAV0TCE4"/>
<proteinExistence type="predicted"/>
<keyword evidence="3" id="KW-1185">Reference proteome</keyword>
<dbReference type="Proteomes" id="UP001162031">
    <property type="component" value="Unassembled WGS sequence"/>
</dbReference>
<dbReference type="Gene3D" id="2.30.29.30">
    <property type="entry name" value="Pleckstrin-homology domain (PH domain)/Phosphotyrosine-binding domain (PTB)"/>
    <property type="match status" value="1"/>
</dbReference>
<gene>
    <name evidence="2" type="ORF">HBR001_LOCUS2182</name>
</gene>
<reference evidence="2" key="1">
    <citation type="submission" date="2022-12" db="EMBL/GenBank/DDBJ databases">
        <authorList>
            <person name="Webb A."/>
        </authorList>
    </citation>
    <scope>NUCLEOTIDE SEQUENCE</scope>
    <source>
        <strain evidence="2">Hp1</strain>
    </source>
</reference>